<name>A0A507B3B1_9PEZI</name>
<proteinExistence type="predicted"/>
<feature type="signal peptide" evidence="1">
    <location>
        <begin position="1"/>
        <end position="18"/>
    </location>
</feature>
<dbReference type="GeneID" id="41972986"/>
<gene>
    <name evidence="2" type="ORF">E0L32_005539</name>
</gene>
<dbReference type="EMBL" id="SKBQ01000029">
    <property type="protein sequence ID" value="TPX14343.1"/>
    <property type="molecule type" value="Genomic_DNA"/>
</dbReference>
<dbReference type="Proteomes" id="UP000319257">
    <property type="component" value="Unassembled WGS sequence"/>
</dbReference>
<dbReference type="RefSeq" id="XP_030996054.1">
    <property type="nucleotide sequence ID" value="XM_031140072.1"/>
</dbReference>
<keyword evidence="3" id="KW-1185">Reference proteome</keyword>
<evidence type="ECO:0000313" key="3">
    <source>
        <dbReference type="Proteomes" id="UP000319257"/>
    </source>
</evidence>
<organism evidence="2 3">
    <name type="scientific">Thyridium curvatum</name>
    <dbReference type="NCBI Taxonomy" id="1093900"/>
    <lineage>
        <taxon>Eukaryota</taxon>
        <taxon>Fungi</taxon>
        <taxon>Dikarya</taxon>
        <taxon>Ascomycota</taxon>
        <taxon>Pezizomycotina</taxon>
        <taxon>Sordariomycetes</taxon>
        <taxon>Sordariomycetidae</taxon>
        <taxon>Thyridiales</taxon>
        <taxon>Thyridiaceae</taxon>
        <taxon>Thyridium</taxon>
    </lineage>
</organism>
<comment type="caution">
    <text evidence="2">The sequence shown here is derived from an EMBL/GenBank/DDBJ whole genome shotgun (WGS) entry which is preliminary data.</text>
</comment>
<dbReference type="InParanoid" id="A0A507B3B1"/>
<feature type="chain" id="PRO_5021285237" evidence="1">
    <location>
        <begin position="19"/>
        <end position="197"/>
    </location>
</feature>
<dbReference type="AlphaFoldDB" id="A0A507B3B1"/>
<dbReference type="OrthoDB" id="4802756at2759"/>
<accession>A0A507B3B1</accession>
<sequence length="197" mass="22180">MMLGTVFLSAVLLPLVAARPEGRHPGSSTQRRGLGMLAVDQSQFDFLPYELRDICFDCTRPNPDALYSCQVKFDWFDPNSTKDNNVTACSCAYSWSWDGVTTEPGAQNTFDPKAYIPCLRDTPVYFEMALKWLAGANNFSLAMSHHYKDTSIEPNSPYSWFSTYAYPQLSLPLVLQEENSMTHYHPGPIFAKIVAID</sequence>
<keyword evidence="1" id="KW-0732">Signal</keyword>
<evidence type="ECO:0000256" key="1">
    <source>
        <dbReference type="SAM" id="SignalP"/>
    </source>
</evidence>
<reference evidence="2 3" key="1">
    <citation type="submission" date="2019-06" db="EMBL/GenBank/DDBJ databases">
        <title>Draft genome sequence of the filamentous fungus Phialemoniopsis curvata isolated from diesel fuel.</title>
        <authorList>
            <person name="Varaljay V.A."/>
            <person name="Lyon W.J."/>
            <person name="Crouch A.L."/>
            <person name="Drake C.E."/>
            <person name="Hollomon J.M."/>
            <person name="Nadeau L.J."/>
            <person name="Nunn H.S."/>
            <person name="Stevenson B.S."/>
            <person name="Bojanowski C.L."/>
            <person name="Crookes-Goodson W.J."/>
        </authorList>
    </citation>
    <scope>NUCLEOTIDE SEQUENCE [LARGE SCALE GENOMIC DNA]</scope>
    <source>
        <strain evidence="2 3">D216</strain>
    </source>
</reference>
<evidence type="ECO:0000313" key="2">
    <source>
        <dbReference type="EMBL" id="TPX14343.1"/>
    </source>
</evidence>
<protein>
    <submittedName>
        <fullName evidence="2">Uncharacterized protein</fullName>
    </submittedName>
</protein>